<evidence type="ECO:0000256" key="3">
    <source>
        <dbReference type="ARBA" id="ARBA00022448"/>
    </source>
</evidence>
<dbReference type="InterPro" id="IPR051410">
    <property type="entry name" value="Ferric/Cupric_Reductase"/>
</dbReference>
<keyword evidence="7" id="KW-0406">Ion transport</keyword>
<dbReference type="GO" id="GO:0000293">
    <property type="term" value="F:ferric-chelate reductase activity"/>
    <property type="evidence" value="ECO:0007669"/>
    <property type="project" value="UniProtKB-ARBA"/>
</dbReference>
<evidence type="ECO:0000259" key="12">
    <source>
        <dbReference type="PROSITE" id="PS51384"/>
    </source>
</evidence>
<organism evidence="13 14">
    <name type="scientific">Penicillium cataractarum</name>
    <dbReference type="NCBI Taxonomy" id="2100454"/>
    <lineage>
        <taxon>Eukaryota</taxon>
        <taxon>Fungi</taxon>
        <taxon>Dikarya</taxon>
        <taxon>Ascomycota</taxon>
        <taxon>Pezizomycotina</taxon>
        <taxon>Eurotiomycetes</taxon>
        <taxon>Eurotiomycetidae</taxon>
        <taxon>Eurotiales</taxon>
        <taxon>Aspergillaceae</taxon>
        <taxon>Penicillium</taxon>
    </lineage>
</organism>
<dbReference type="GO" id="GO:0015677">
    <property type="term" value="P:copper ion import"/>
    <property type="evidence" value="ECO:0007669"/>
    <property type="project" value="TreeGrafter"/>
</dbReference>
<keyword evidence="14" id="KW-1185">Reference proteome</keyword>
<name>A0A9W9RGA1_9EURO</name>
<dbReference type="OrthoDB" id="167398at2759"/>
<dbReference type="PANTHER" id="PTHR32361:SF9">
    <property type="entry name" value="FERRIC REDUCTASE TRANSMEMBRANE COMPONENT 3-RELATED"/>
    <property type="match status" value="1"/>
</dbReference>
<evidence type="ECO:0000256" key="5">
    <source>
        <dbReference type="ARBA" id="ARBA00022989"/>
    </source>
</evidence>
<gene>
    <name evidence="13" type="ORF">N7496_012146</name>
</gene>
<feature type="signal peptide" evidence="11">
    <location>
        <begin position="1"/>
        <end position="18"/>
    </location>
</feature>
<feature type="transmembrane region" description="Helical" evidence="10">
    <location>
        <begin position="358"/>
        <end position="378"/>
    </location>
</feature>
<evidence type="ECO:0000313" key="13">
    <source>
        <dbReference type="EMBL" id="KAJ5359733.1"/>
    </source>
</evidence>
<comment type="similarity">
    <text evidence="2">Belongs to the ferric reductase (FRE) family.</text>
</comment>
<dbReference type="PANTHER" id="PTHR32361">
    <property type="entry name" value="FERRIC/CUPRIC REDUCTASE TRANSMEMBRANE COMPONENT"/>
    <property type="match status" value="1"/>
</dbReference>
<feature type="domain" description="FAD-binding FR-type" evidence="12">
    <location>
        <begin position="445"/>
        <end position="605"/>
    </location>
</feature>
<feature type="transmembrane region" description="Helical" evidence="10">
    <location>
        <begin position="390"/>
        <end position="410"/>
    </location>
</feature>
<sequence>MRFLRWLGIILSARGVRGETLANDELCVTAIFSAYNYISFQGDPAKGMWDTRCRNPLKVASIYASSERYCRDGERLAGLAQLSKLCQEVGHRELLSRDAVAENLTREAVRDMRVVDYLELSRADYQQSPVLLSASYYGRMFNTLDSWQFETWSHHAFSYIGYAYWAGILSLGILYRLWNWMFLTRQHQIEYSPASSIYPPTGSWRQLSLVENAVHWVSTHLIIPAPLAGRGRRLLSCTFTTRAEAIVVAGFWLLSLILSVVGYRTFPGNIYWPDVTSQILRYSADRTGIMSFANFPLLLLLAGRNNILIWATGWSFATLNVFHRHVARIATVQAVAHSVLYFVICVRINKVWKEMTKVYVLWGVLAFVLMILVLITSLDRIRAASYEMFMVAHIVFSVATLVGCFYHTIVFEGHEYWQYLWPSVIVWAIDRFLRLVRIVYCNVHVRLSKGKLINVTESRMTYDEAADVIRLEVNPGLPGLEVRPGDYYFLYQPFRFTGWENHPFTVGASSYEVDQSGAQLDISGKPRNSFDNSQLPLLSETLTGCENLETGNGLYQGSLIPKLTFWIRPYDGWTQQLRQQCLRAPNQPVHATILLDGPYGQGFPLWRYESVLMIVGGTGIAAAVPYLQDHLRRCANGCSSPSKEKPRTREIELVWTTRQSAFIRDLTDRELKPMLDQEDFRASFYVTGSSDRFREDWNGPGYTVQMGRPNLQSLILSRAADAYVAGMKLAIVVCGPTGMADEARAATHLAMRRGYRSTQYVEESFTW</sequence>
<dbReference type="SUPFAM" id="SSF52343">
    <property type="entry name" value="Ferredoxin reductase-like, C-terminal NADP-linked domain"/>
    <property type="match status" value="1"/>
</dbReference>
<reference evidence="13" key="2">
    <citation type="journal article" date="2023" name="IMA Fungus">
        <title>Comparative genomic study of the Penicillium genus elucidates a diverse pangenome and 15 lateral gene transfer events.</title>
        <authorList>
            <person name="Petersen C."/>
            <person name="Sorensen T."/>
            <person name="Nielsen M.R."/>
            <person name="Sondergaard T.E."/>
            <person name="Sorensen J.L."/>
            <person name="Fitzpatrick D.A."/>
            <person name="Frisvad J.C."/>
            <person name="Nielsen K.L."/>
        </authorList>
    </citation>
    <scope>NUCLEOTIDE SEQUENCE</scope>
    <source>
        <strain evidence="13">IBT 29864</strain>
    </source>
</reference>
<dbReference type="InterPro" id="IPR017927">
    <property type="entry name" value="FAD-bd_FR_type"/>
</dbReference>
<evidence type="ECO:0000256" key="9">
    <source>
        <dbReference type="ARBA" id="ARBA00023180"/>
    </source>
</evidence>
<keyword evidence="8 10" id="KW-0472">Membrane</keyword>
<evidence type="ECO:0000256" key="4">
    <source>
        <dbReference type="ARBA" id="ARBA00022692"/>
    </source>
</evidence>
<reference evidence="13" key="1">
    <citation type="submission" date="2022-11" db="EMBL/GenBank/DDBJ databases">
        <authorList>
            <person name="Petersen C."/>
        </authorList>
    </citation>
    <scope>NUCLEOTIDE SEQUENCE</scope>
    <source>
        <strain evidence="13">IBT 29864</strain>
    </source>
</reference>
<dbReference type="PROSITE" id="PS51384">
    <property type="entry name" value="FAD_FR"/>
    <property type="match status" value="1"/>
</dbReference>
<comment type="subcellular location">
    <subcellularLocation>
        <location evidence="1">Membrane</location>
        <topology evidence="1">Multi-pass membrane protein</topology>
    </subcellularLocation>
</comment>
<protein>
    <recommendedName>
        <fullName evidence="12">FAD-binding FR-type domain-containing protein</fullName>
    </recommendedName>
</protein>
<dbReference type="GeneID" id="81444238"/>
<dbReference type="SFLD" id="SFLDS00052">
    <property type="entry name" value="Ferric_Reductase_Domain"/>
    <property type="match status" value="1"/>
</dbReference>
<dbReference type="Pfam" id="PF01794">
    <property type="entry name" value="Ferric_reduct"/>
    <property type="match status" value="1"/>
</dbReference>
<dbReference type="Pfam" id="PF08030">
    <property type="entry name" value="NAD_binding_6"/>
    <property type="match status" value="1"/>
</dbReference>
<dbReference type="GO" id="GO:0005886">
    <property type="term" value="C:plasma membrane"/>
    <property type="evidence" value="ECO:0007669"/>
    <property type="project" value="TreeGrafter"/>
</dbReference>
<dbReference type="GO" id="GO:0006879">
    <property type="term" value="P:intracellular iron ion homeostasis"/>
    <property type="evidence" value="ECO:0007669"/>
    <property type="project" value="TreeGrafter"/>
</dbReference>
<dbReference type="RefSeq" id="XP_056551019.1">
    <property type="nucleotide sequence ID" value="XM_056705059.1"/>
</dbReference>
<feature type="transmembrane region" description="Helical" evidence="10">
    <location>
        <begin position="159"/>
        <end position="178"/>
    </location>
</feature>
<evidence type="ECO:0000256" key="8">
    <source>
        <dbReference type="ARBA" id="ARBA00023136"/>
    </source>
</evidence>
<keyword evidence="5 10" id="KW-1133">Transmembrane helix</keyword>
<keyword evidence="11" id="KW-0732">Signal</keyword>
<keyword evidence="9" id="KW-0325">Glycoprotein</keyword>
<keyword evidence="4 10" id="KW-0812">Transmembrane</keyword>
<evidence type="ECO:0000256" key="11">
    <source>
        <dbReference type="SAM" id="SignalP"/>
    </source>
</evidence>
<evidence type="ECO:0000256" key="2">
    <source>
        <dbReference type="ARBA" id="ARBA00006278"/>
    </source>
</evidence>
<feature type="transmembrane region" description="Helical" evidence="10">
    <location>
        <begin position="334"/>
        <end position="352"/>
    </location>
</feature>
<dbReference type="GO" id="GO:0006826">
    <property type="term" value="P:iron ion transport"/>
    <property type="evidence" value="ECO:0007669"/>
    <property type="project" value="TreeGrafter"/>
</dbReference>
<keyword evidence="3" id="KW-0813">Transport</keyword>
<feature type="transmembrane region" description="Helical" evidence="10">
    <location>
        <begin position="243"/>
        <end position="263"/>
    </location>
</feature>
<proteinExistence type="inferred from homology"/>
<comment type="caution">
    <text evidence="13">The sequence shown here is derived from an EMBL/GenBank/DDBJ whole genome shotgun (WGS) entry which is preliminary data.</text>
</comment>
<accession>A0A9W9RGA1</accession>
<dbReference type="Gene3D" id="3.40.50.80">
    <property type="entry name" value="Nucleotide-binding domain of ferredoxin-NADP reductase (FNR) module"/>
    <property type="match status" value="1"/>
</dbReference>
<evidence type="ECO:0000313" key="14">
    <source>
        <dbReference type="Proteomes" id="UP001147782"/>
    </source>
</evidence>
<feature type="transmembrane region" description="Helical" evidence="10">
    <location>
        <begin position="297"/>
        <end position="322"/>
    </location>
</feature>
<dbReference type="EMBL" id="JAPZBS010000009">
    <property type="protein sequence ID" value="KAJ5359733.1"/>
    <property type="molecule type" value="Genomic_DNA"/>
</dbReference>
<dbReference type="AlphaFoldDB" id="A0A9W9RGA1"/>
<dbReference type="SFLD" id="SFLDG01168">
    <property type="entry name" value="Ferric_reductase_subgroup_(FRE"/>
    <property type="match status" value="1"/>
</dbReference>
<keyword evidence="6" id="KW-0560">Oxidoreductase</keyword>
<feature type="chain" id="PRO_5040954126" description="FAD-binding FR-type domain-containing protein" evidence="11">
    <location>
        <begin position="19"/>
        <end position="767"/>
    </location>
</feature>
<dbReference type="InterPro" id="IPR013121">
    <property type="entry name" value="Fe_red_NAD-bd_6"/>
</dbReference>
<dbReference type="CDD" id="cd06186">
    <property type="entry name" value="NOX_Duox_like_FAD_NADP"/>
    <property type="match status" value="1"/>
</dbReference>
<dbReference type="InterPro" id="IPR039261">
    <property type="entry name" value="FNR_nucleotide-bd"/>
</dbReference>
<evidence type="ECO:0000256" key="6">
    <source>
        <dbReference type="ARBA" id="ARBA00023002"/>
    </source>
</evidence>
<dbReference type="InterPro" id="IPR013130">
    <property type="entry name" value="Fe3_Rdtase_TM_dom"/>
</dbReference>
<dbReference type="Proteomes" id="UP001147782">
    <property type="component" value="Unassembled WGS sequence"/>
</dbReference>
<evidence type="ECO:0000256" key="1">
    <source>
        <dbReference type="ARBA" id="ARBA00004141"/>
    </source>
</evidence>
<evidence type="ECO:0000256" key="7">
    <source>
        <dbReference type="ARBA" id="ARBA00023065"/>
    </source>
</evidence>
<evidence type="ECO:0000256" key="10">
    <source>
        <dbReference type="SAM" id="Phobius"/>
    </source>
</evidence>